<gene>
    <name evidence="2" type="ordered locus">Tmar_0229</name>
</gene>
<protein>
    <submittedName>
        <fullName evidence="2">SpoVT/AbrB domain-containing protein</fullName>
    </submittedName>
</protein>
<dbReference type="AlphaFoldDB" id="E6SM24"/>
<organism evidence="2 3">
    <name type="scientific">Thermaerobacter marianensis (strain ATCC 700841 / DSM 12885 / JCM 10246 / 7p75a)</name>
    <dbReference type="NCBI Taxonomy" id="644966"/>
    <lineage>
        <taxon>Bacteria</taxon>
        <taxon>Bacillati</taxon>
        <taxon>Bacillota</taxon>
        <taxon>Clostridia</taxon>
        <taxon>Eubacteriales</taxon>
        <taxon>Clostridiales Family XVII. Incertae Sedis</taxon>
        <taxon>Thermaerobacter</taxon>
    </lineage>
</organism>
<dbReference type="InterPro" id="IPR037914">
    <property type="entry name" value="SpoVT-AbrB_sf"/>
</dbReference>
<evidence type="ECO:0000313" key="3">
    <source>
        <dbReference type="Proteomes" id="UP000008915"/>
    </source>
</evidence>
<keyword evidence="3" id="KW-1185">Reference proteome</keyword>
<dbReference type="HOGENOM" id="CLU_178271_0_0_9"/>
<dbReference type="Pfam" id="PF04014">
    <property type="entry name" value="MazE_antitoxin"/>
    <property type="match status" value="1"/>
</dbReference>
<reference evidence="3" key="2">
    <citation type="journal article" date="2010" name="Stand. Genomic Sci.">
        <title>Complete genome sequence of Thermaerobacter marianensis type strain (7p75aT).</title>
        <authorList>
            <person name="Han C."/>
            <person name="Gu W."/>
            <person name="Zhang X."/>
            <person name="Lapidus A."/>
            <person name="Nolan M."/>
            <person name="Copeland A."/>
            <person name="Lucas S."/>
            <person name="Glavina Del Rio T."/>
            <person name="Tice H."/>
            <person name="Cheng J."/>
            <person name="Tapia R."/>
            <person name="Goodwin L."/>
            <person name="Pitluck S."/>
            <person name="Pagani I."/>
            <person name="Ivanova N."/>
            <person name="Mavromatis K."/>
            <person name="Mikhailova N."/>
            <person name="Pati A."/>
            <person name="Chen A."/>
            <person name="Palaniappan K."/>
            <person name="Land M."/>
            <person name="Hauser L."/>
            <person name="Chang Y."/>
            <person name="Jeffries C."/>
            <person name="Schneider S."/>
            <person name="Rohde M."/>
            <person name="Goker M."/>
            <person name="Pukall R."/>
            <person name="Woyke T."/>
            <person name="Bristow J."/>
            <person name="Eisen J."/>
            <person name="Markowitz V."/>
            <person name="Hugenholtz P."/>
            <person name="Kyrpides N."/>
            <person name="Klenk H."/>
            <person name="Detter J."/>
        </authorList>
    </citation>
    <scope>NUCLEOTIDE SEQUENCE [LARGE SCALE GENOMIC DNA]</scope>
    <source>
        <strain evidence="3">ATCC 700841 / DSM 12885 / JCM 10246 / 7p75a</strain>
    </source>
</reference>
<feature type="domain" description="SpoVT-AbrB" evidence="1">
    <location>
        <begin position="7"/>
        <end position="54"/>
    </location>
</feature>
<dbReference type="SMART" id="SM00966">
    <property type="entry name" value="SpoVT_AbrB"/>
    <property type="match status" value="1"/>
</dbReference>
<dbReference type="Gene3D" id="2.10.260.10">
    <property type="match status" value="1"/>
</dbReference>
<dbReference type="STRING" id="644966.Tmar_0229"/>
<dbReference type="Proteomes" id="UP000008915">
    <property type="component" value="Chromosome"/>
</dbReference>
<dbReference type="InterPro" id="IPR007159">
    <property type="entry name" value="SpoVT-AbrB_dom"/>
</dbReference>
<evidence type="ECO:0000259" key="1">
    <source>
        <dbReference type="SMART" id="SM00966"/>
    </source>
</evidence>
<dbReference type="OrthoDB" id="582905at2"/>
<accession>E6SM24</accession>
<name>E6SM24_THEM7</name>
<reference evidence="2 3" key="1">
    <citation type="journal article" date="2010" name="Stand. Genomic Sci.">
        <title>Complete genome sequence of Thermaerobacter marianensis type strain (7p75a).</title>
        <authorList>
            <person name="Han C."/>
            <person name="Gu W."/>
            <person name="Zhang X."/>
            <person name="Lapidus A."/>
            <person name="Nolan M."/>
            <person name="Copeland A."/>
            <person name="Lucas S."/>
            <person name="Del Rio T.G."/>
            <person name="Tice H."/>
            <person name="Cheng J.F."/>
            <person name="Tapia R."/>
            <person name="Goodwin L."/>
            <person name="Pitluck S."/>
            <person name="Pagani I."/>
            <person name="Ivanova N."/>
            <person name="Mavromatis K."/>
            <person name="Mikhailova N."/>
            <person name="Pati A."/>
            <person name="Chen A."/>
            <person name="Palaniappan K."/>
            <person name="Land M."/>
            <person name="Hauser L."/>
            <person name="Chang Y.J."/>
            <person name="Jeffries C.D."/>
            <person name="Schneider S."/>
            <person name="Rohde M."/>
            <person name="Goker M."/>
            <person name="Pukall R."/>
            <person name="Woyke T."/>
            <person name="Bristow J."/>
            <person name="Eisen J.A."/>
            <person name="Markowitz V."/>
            <person name="Hugenholtz P."/>
            <person name="Kyrpides N.C."/>
            <person name="Klenk H.P."/>
            <person name="Detter J.C."/>
        </authorList>
    </citation>
    <scope>NUCLEOTIDE SEQUENCE [LARGE SCALE GENOMIC DNA]</scope>
    <source>
        <strain evidence="3">ATCC 700841 / DSM 12885 / JCM 10246 / 7p75a</strain>
    </source>
</reference>
<dbReference type="RefSeq" id="WP_013494659.1">
    <property type="nucleotide sequence ID" value="NC_014831.1"/>
</dbReference>
<evidence type="ECO:0000313" key="2">
    <source>
        <dbReference type="EMBL" id="ADU50354.1"/>
    </source>
</evidence>
<dbReference type="SUPFAM" id="SSF89447">
    <property type="entry name" value="AbrB/MazE/MraZ-like"/>
    <property type="match status" value="1"/>
</dbReference>
<dbReference type="GO" id="GO:0003677">
    <property type="term" value="F:DNA binding"/>
    <property type="evidence" value="ECO:0007669"/>
    <property type="project" value="InterPro"/>
</dbReference>
<dbReference type="EMBL" id="CP002344">
    <property type="protein sequence ID" value="ADU50354.1"/>
    <property type="molecule type" value="Genomic_DNA"/>
</dbReference>
<dbReference type="KEGG" id="tmr:Tmar_0229"/>
<sequence length="80" mass="9093">MSVRRILRIGRSLGVTLPAQEVRELGLEEGTPVEVQVDRVHQRVIIRPLGPAGTVDPAFIEEARRFAERHRSTLEELARR</sequence>
<proteinExistence type="predicted"/>